<dbReference type="Gene3D" id="3.10.450.50">
    <property type="match status" value="1"/>
</dbReference>
<gene>
    <name evidence="1" type="ORF">METZ01_LOCUS188429</name>
</gene>
<evidence type="ECO:0000313" key="1">
    <source>
        <dbReference type="EMBL" id="SVB35575.1"/>
    </source>
</evidence>
<organism evidence="1">
    <name type="scientific">marine metagenome</name>
    <dbReference type="NCBI Taxonomy" id="408172"/>
    <lineage>
        <taxon>unclassified sequences</taxon>
        <taxon>metagenomes</taxon>
        <taxon>ecological metagenomes</taxon>
    </lineage>
</organism>
<name>A0A382DBF5_9ZZZZ</name>
<dbReference type="AlphaFoldDB" id="A0A382DBF5"/>
<accession>A0A382DBF5</accession>
<dbReference type="InterPro" id="IPR032710">
    <property type="entry name" value="NTF2-like_dom_sf"/>
</dbReference>
<reference evidence="1" key="1">
    <citation type="submission" date="2018-05" db="EMBL/GenBank/DDBJ databases">
        <authorList>
            <person name="Lanie J.A."/>
            <person name="Ng W.-L."/>
            <person name="Kazmierczak K.M."/>
            <person name="Andrzejewski T.M."/>
            <person name="Davidsen T.M."/>
            <person name="Wayne K.J."/>
            <person name="Tettelin H."/>
            <person name="Glass J.I."/>
            <person name="Rusch D."/>
            <person name="Podicherti R."/>
            <person name="Tsui H.-C.T."/>
            <person name="Winkler M.E."/>
        </authorList>
    </citation>
    <scope>NUCLEOTIDE SEQUENCE</scope>
</reference>
<evidence type="ECO:0008006" key="2">
    <source>
        <dbReference type="Google" id="ProtNLM"/>
    </source>
</evidence>
<sequence>MENRAAYIEFIEHHYFGNVTTGDIERVMDCFVDNAKVVIRHGDLPERRFASSPRSGQDNLLNFYQHLCDNYACWFGDFQHTIDIDAQRASSRFRVRLNPRPDGLYSKFPVQQLSNCNFFEFTNGRIKYMLIYYANSINGNDEKPTGYPKT</sequence>
<dbReference type="SUPFAM" id="SSF54427">
    <property type="entry name" value="NTF2-like"/>
    <property type="match status" value="1"/>
</dbReference>
<protein>
    <recommendedName>
        <fullName evidence="2">SnoaL-like domain-containing protein</fullName>
    </recommendedName>
</protein>
<proteinExistence type="predicted"/>
<dbReference type="EMBL" id="UINC01038488">
    <property type="protein sequence ID" value="SVB35575.1"/>
    <property type="molecule type" value="Genomic_DNA"/>
</dbReference>